<feature type="signal peptide" evidence="13">
    <location>
        <begin position="1"/>
        <end position="16"/>
    </location>
</feature>
<evidence type="ECO:0000256" key="2">
    <source>
        <dbReference type="ARBA" id="ARBA00022448"/>
    </source>
</evidence>
<evidence type="ECO:0000256" key="1">
    <source>
        <dbReference type="ARBA" id="ARBA00004651"/>
    </source>
</evidence>
<keyword evidence="16" id="KW-1185">Reference proteome</keyword>
<sequence>MWHAILLVLWLPRASCRGIYYERFIADFVDNQDIKILNIITANVPDLLFHLDKDLLKPYYWTVVNQTDFSVSNVARGTPLLHVVFQLDGFHHLDEWIKVGSNFDLWLVEDCHVPDHMGSLKHIAIDQSVFFFCQTKTDQITVHEAYWLKGLPGPIISEVIKWTNGSELGEFPEQYERRKDLQGAVIRTAVSNWAPYALIHTHENGTKEFSGFFADIVGSLSEIMNFTLELMEPPDGSWGHLLPDGGWSGMVGQVVRDEADFSPAGFAVTEERMKVVDYLDTIFQAEGTIFFRNPRNNYNWLAYLQPLLWQVWAVIVLLFLTMPVMIATSANLPPQDRNADEFSLIKSYIFVFGALTFGRRWSVTPFTSSTRVIFFLITISGLMIQWHWKAGIISMLTVNDIIYPFEDLAGLLIYPSGNLLTYFERSNDSVIRGLWERDIEQEYEHWPETYENNGLIHLAMQDDIAFFEYFEGPVTISKAYQRCELISTQKTLLPALFTFILQKNSSFHGIFNHYLNMLKEKGMFNKMAVYYKPPPQECGGGRGTPIGVNNSVVPLSIFVSGCLSCIACLFMELFWYRISQEPQEIHTGEQPKPTESPIKKEDEDWLIKAMSGMLKIH</sequence>
<evidence type="ECO:0000256" key="5">
    <source>
        <dbReference type="ARBA" id="ARBA00022989"/>
    </source>
</evidence>
<gene>
    <name evidence="15" type="ORF">TCAL_10730</name>
</gene>
<keyword evidence="5 12" id="KW-1133">Transmembrane helix</keyword>
<dbReference type="EMBL" id="VCGU01000001">
    <property type="protein sequence ID" value="TRY81007.1"/>
    <property type="molecule type" value="Genomic_DNA"/>
</dbReference>
<dbReference type="GO" id="GO:0005886">
    <property type="term" value="C:plasma membrane"/>
    <property type="evidence" value="ECO:0007669"/>
    <property type="project" value="UniProtKB-SubCell"/>
</dbReference>
<dbReference type="Pfam" id="PF10613">
    <property type="entry name" value="Lig_chan-Glu_bd"/>
    <property type="match status" value="1"/>
</dbReference>
<feature type="domain" description="Ionotropic glutamate receptor L-glutamate and glycine-binding" evidence="14">
    <location>
        <begin position="195"/>
        <end position="256"/>
    </location>
</feature>
<feature type="transmembrane region" description="Helical" evidence="12">
    <location>
        <begin position="307"/>
        <end position="332"/>
    </location>
</feature>
<dbReference type="GO" id="GO:0015276">
    <property type="term" value="F:ligand-gated monoatomic ion channel activity"/>
    <property type="evidence" value="ECO:0007669"/>
    <property type="project" value="InterPro"/>
</dbReference>
<dbReference type="AlphaFoldDB" id="A0A553PTK6"/>
<keyword evidence="13" id="KW-0732">Signal</keyword>
<dbReference type="Proteomes" id="UP000318571">
    <property type="component" value="Chromosome 12"/>
</dbReference>
<evidence type="ECO:0000256" key="8">
    <source>
        <dbReference type="ARBA" id="ARBA00023170"/>
    </source>
</evidence>
<evidence type="ECO:0000256" key="11">
    <source>
        <dbReference type="ARBA" id="ARBA00023303"/>
    </source>
</evidence>
<evidence type="ECO:0000256" key="6">
    <source>
        <dbReference type="ARBA" id="ARBA00023065"/>
    </source>
</evidence>
<evidence type="ECO:0000256" key="9">
    <source>
        <dbReference type="ARBA" id="ARBA00023180"/>
    </source>
</evidence>
<evidence type="ECO:0000256" key="12">
    <source>
        <dbReference type="SAM" id="Phobius"/>
    </source>
</evidence>
<feature type="transmembrane region" description="Helical" evidence="12">
    <location>
        <begin position="552"/>
        <end position="576"/>
    </location>
</feature>
<evidence type="ECO:0000259" key="14">
    <source>
        <dbReference type="SMART" id="SM00918"/>
    </source>
</evidence>
<comment type="subcellular location">
    <subcellularLocation>
        <location evidence="1">Cell membrane</location>
        <topology evidence="1">Multi-pass membrane protein</topology>
    </subcellularLocation>
</comment>
<proteinExistence type="predicted"/>
<keyword evidence="10" id="KW-1071">Ligand-gated ion channel</keyword>
<keyword evidence="2" id="KW-0813">Transport</keyword>
<evidence type="ECO:0000256" key="4">
    <source>
        <dbReference type="ARBA" id="ARBA00022692"/>
    </source>
</evidence>
<evidence type="ECO:0000256" key="3">
    <source>
        <dbReference type="ARBA" id="ARBA00022475"/>
    </source>
</evidence>
<dbReference type="SMART" id="SM00918">
    <property type="entry name" value="Lig_chan-Glu_bd"/>
    <property type="match status" value="1"/>
</dbReference>
<keyword evidence="7 12" id="KW-0472">Membrane</keyword>
<dbReference type="InterPro" id="IPR052192">
    <property type="entry name" value="Insect_Ionotropic_Sensory_Rcpt"/>
</dbReference>
<dbReference type="PANTHER" id="PTHR42643:SF24">
    <property type="entry name" value="IONOTROPIC RECEPTOR 60A"/>
    <property type="match status" value="1"/>
</dbReference>
<dbReference type="STRING" id="6832.A0A553PTK6"/>
<reference evidence="15 16" key="1">
    <citation type="journal article" date="2018" name="Nat. Ecol. Evol.">
        <title>Genomic signatures of mitonuclear coevolution across populations of Tigriopus californicus.</title>
        <authorList>
            <person name="Barreto F.S."/>
            <person name="Watson E.T."/>
            <person name="Lima T.G."/>
            <person name="Willett C.S."/>
            <person name="Edmands S."/>
            <person name="Li W."/>
            <person name="Burton R.S."/>
        </authorList>
    </citation>
    <scope>NUCLEOTIDE SEQUENCE [LARGE SCALE GENOMIC DNA]</scope>
    <source>
        <strain evidence="15 16">San Diego</strain>
    </source>
</reference>
<comment type="caution">
    <text evidence="15">The sequence shown here is derived from an EMBL/GenBank/DDBJ whole genome shotgun (WGS) entry which is preliminary data.</text>
</comment>
<feature type="transmembrane region" description="Helical" evidence="12">
    <location>
        <begin position="368"/>
        <end position="386"/>
    </location>
</feature>
<feature type="chain" id="PRO_5022082594" description="Ionotropic glutamate receptor L-glutamate and glycine-binding domain-containing protein" evidence="13">
    <location>
        <begin position="17"/>
        <end position="617"/>
    </location>
</feature>
<feature type="transmembrane region" description="Helical" evidence="12">
    <location>
        <begin position="344"/>
        <end position="362"/>
    </location>
</feature>
<dbReference type="InterPro" id="IPR019594">
    <property type="entry name" value="Glu/Gly-bd"/>
</dbReference>
<dbReference type="Gene3D" id="3.40.190.10">
    <property type="entry name" value="Periplasmic binding protein-like II"/>
    <property type="match status" value="1"/>
</dbReference>
<keyword evidence="6" id="KW-0406">Ion transport</keyword>
<dbReference type="SUPFAM" id="SSF53850">
    <property type="entry name" value="Periplasmic binding protein-like II"/>
    <property type="match status" value="1"/>
</dbReference>
<keyword evidence="4 12" id="KW-0812">Transmembrane</keyword>
<dbReference type="Gene3D" id="1.10.287.70">
    <property type="match status" value="1"/>
</dbReference>
<name>A0A553PTK6_TIGCA</name>
<organism evidence="15 16">
    <name type="scientific">Tigriopus californicus</name>
    <name type="common">Marine copepod</name>
    <dbReference type="NCBI Taxonomy" id="6832"/>
    <lineage>
        <taxon>Eukaryota</taxon>
        <taxon>Metazoa</taxon>
        <taxon>Ecdysozoa</taxon>
        <taxon>Arthropoda</taxon>
        <taxon>Crustacea</taxon>
        <taxon>Multicrustacea</taxon>
        <taxon>Hexanauplia</taxon>
        <taxon>Copepoda</taxon>
        <taxon>Harpacticoida</taxon>
        <taxon>Harpacticidae</taxon>
        <taxon>Tigriopus</taxon>
    </lineage>
</organism>
<protein>
    <recommendedName>
        <fullName evidence="14">Ionotropic glutamate receptor L-glutamate and glycine-binding domain-containing protein</fullName>
    </recommendedName>
</protein>
<evidence type="ECO:0000313" key="16">
    <source>
        <dbReference type="Proteomes" id="UP000318571"/>
    </source>
</evidence>
<keyword evidence="3" id="KW-1003">Cell membrane</keyword>
<evidence type="ECO:0000256" key="13">
    <source>
        <dbReference type="SAM" id="SignalP"/>
    </source>
</evidence>
<evidence type="ECO:0000256" key="7">
    <source>
        <dbReference type="ARBA" id="ARBA00023136"/>
    </source>
</evidence>
<evidence type="ECO:0000256" key="10">
    <source>
        <dbReference type="ARBA" id="ARBA00023286"/>
    </source>
</evidence>
<accession>A0A553PTK6</accession>
<dbReference type="OMA" id="IHTHENG"/>
<keyword evidence="8" id="KW-0675">Receptor</keyword>
<keyword evidence="9" id="KW-0325">Glycoprotein</keyword>
<keyword evidence="11" id="KW-0407">Ion channel</keyword>
<dbReference type="PANTHER" id="PTHR42643">
    <property type="entry name" value="IONOTROPIC RECEPTOR 20A-RELATED"/>
    <property type="match status" value="1"/>
</dbReference>
<evidence type="ECO:0000313" key="15">
    <source>
        <dbReference type="EMBL" id="TRY81007.1"/>
    </source>
</evidence>